<evidence type="ECO:0000313" key="3">
    <source>
        <dbReference type="Ensembl" id="ENSSPUP00000019600.1"/>
    </source>
</evidence>
<dbReference type="Proteomes" id="UP000694392">
    <property type="component" value="Unplaced"/>
</dbReference>
<accession>A0A8D0HGS6</accession>
<dbReference type="InterPro" id="IPR003598">
    <property type="entry name" value="Ig_sub2"/>
</dbReference>
<dbReference type="InterPro" id="IPR007110">
    <property type="entry name" value="Ig-like_dom"/>
</dbReference>
<dbReference type="Ensembl" id="ENSSPUT00000020879.1">
    <property type="protein sequence ID" value="ENSSPUP00000019600.1"/>
    <property type="gene ID" value="ENSSPUG00000015101.1"/>
</dbReference>
<dbReference type="Pfam" id="PF13895">
    <property type="entry name" value="Ig_2"/>
    <property type="match status" value="2"/>
</dbReference>
<dbReference type="SUPFAM" id="SSF48726">
    <property type="entry name" value="Immunoglobulin"/>
    <property type="match status" value="3"/>
</dbReference>
<evidence type="ECO:0000256" key="1">
    <source>
        <dbReference type="SAM" id="MobiDB-lite"/>
    </source>
</evidence>
<proteinExistence type="predicted"/>
<sequence>PLLSPLSDTPDIPSVSSPQNLNDGSPATFTCSSPYVCPYDTISLRWSGYNAVVSVVSGVTQLDTTGALSQQNLSTSLSWRDHSKKLSCTVSVGSRRAVQETTLSVNYSPKGTKVLINPSAKNIRVGDTASLTCSVNSSYPGVTAYRWYKDGSALANNNQIVTLLKVAREDYGLYSCEAKNAVGTGAAEAMALYVFSVVISISPSAEVREGKMVTLTCDVPGEEKQEINYNWYKNSIRIKEDTARTLTFLEVAVSDSGYYSCEVQNDKGSEM</sequence>
<dbReference type="OMA" id="YYSCEVQ"/>
<evidence type="ECO:0000259" key="2">
    <source>
        <dbReference type="PROSITE" id="PS50835"/>
    </source>
</evidence>
<dbReference type="SMART" id="SM00409">
    <property type="entry name" value="IG"/>
    <property type="match status" value="3"/>
</dbReference>
<dbReference type="InterPro" id="IPR013783">
    <property type="entry name" value="Ig-like_fold"/>
</dbReference>
<reference evidence="3" key="1">
    <citation type="submission" date="2025-08" db="UniProtKB">
        <authorList>
            <consortium name="Ensembl"/>
        </authorList>
    </citation>
    <scope>IDENTIFICATION</scope>
</reference>
<name>A0A8D0HGS6_SPHPU</name>
<reference evidence="3" key="2">
    <citation type="submission" date="2025-09" db="UniProtKB">
        <authorList>
            <consortium name="Ensembl"/>
        </authorList>
    </citation>
    <scope>IDENTIFICATION</scope>
</reference>
<feature type="domain" description="Ig-like" evidence="2">
    <location>
        <begin position="196"/>
        <end position="271"/>
    </location>
</feature>
<dbReference type="AlphaFoldDB" id="A0A8D0HGS6"/>
<dbReference type="GO" id="GO:0005770">
    <property type="term" value="C:late endosome"/>
    <property type="evidence" value="ECO:0007669"/>
    <property type="project" value="TreeGrafter"/>
</dbReference>
<feature type="compositionally biased region" description="Polar residues" evidence="1">
    <location>
        <begin position="14"/>
        <end position="23"/>
    </location>
</feature>
<dbReference type="GO" id="GO:0005769">
    <property type="term" value="C:early endosome"/>
    <property type="evidence" value="ECO:0007669"/>
    <property type="project" value="TreeGrafter"/>
</dbReference>
<dbReference type="SMART" id="SM00408">
    <property type="entry name" value="IGc2"/>
    <property type="match status" value="2"/>
</dbReference>
<dbReference type="PANTHER" id="PTHR47243">
    <property type="entry name" value="SIALOADHESIN"/>
    <property type="match status" value="1"/>
</dbReference>
<dbReference type="PANTHER" id="PTHR47243:SF1">
    <property type="entry name" value="SIALOADHESIN"/>
    <property type="match status" value="1"/>
</dbReference>
<dbReference type="GeneTree" id="ENSGT01150000286907"/>
<dbReference type="PROSITE" id="PS50835">
    <property type="entry name" value="IG_LIKE"/>
    <property type="match status" value="3"/>
</dbReference>
<dbReference type="GO" id="GO:0005886">
    <property type="term" value="C:plasma membrane"/>
    <property type="evidence" value="ECO:0007669"/>
    <property type="project" value="TreeGrafter"/>
</dbReference>
<organism evidence="3 4">
    <name type="scientific">Sphenodon punctatus</name>
    <name type="common">Tuatara</name>
    <name type="synonym">Hatteria punctata</name>
    <dbReference type="NCBI Taxonomy" id="8508"/>
    <lineage>
        <taxon>Eukaryota</taxon>
        <taxon>Metazoa</taxon>
        <taxon>Chordata</taxon>
        <taxon>Craniata</taxon>
        <taxon>Vertebrata</taxon>
        <taxon>Euteleostomi</taxon>
        <taxon>Lepidosauria</taxon>
        <taxon>Sphenodontia</taxon>
        <taxon>Sphenodontidae</taxon>
        <taxon>Sphenodon</taxon>
    </lineage>
</organism>
<dbReference type="InterPro" id="IPR003599">
    <property type="entry name" value="Ig_sub"/>
</dbReference>
<protein>
    <recommendedName>
        <fullName evidence="2">Ig-like domain-containing protein</fullName>
    </recommendedName>
</protein>
<feature type="domain" description="Ig-like" evidence="2">
    <location>
        <begin position="109"/>
        <end position="193"/>
    </location>
</feature>
<feature type="region of interest" description="Disordered" evidence="1">
    <location>
        <begin position="1"/>
        <end position="23"/>
    </location>
</feature>
<dbReference type="GO" id="GO:0075512">
    <property type="term" value="P:clathrin-dependent endocytosis of virus by host cell"/>
    <property type="evidence" value="ECO:0007669"/>
    <property type="project" value="TreeGrafter"/>
</dbReference>
<dbReference type="Gene3D" id="2.60.40.10">
    <property type="entry name" value="Immunoglobulins"/>
    <property type="match status" value="3"/>
</dbReference>
<feature type="domain" description="Ig-like" evidence="2">
    <location>
        <begin position="10"/>
        <end position="104"/>
    </location>
</feature>
<keyword evidence="4" id="KW-1185">Reference proteome</keyword>
<evidence type="ECO:0000313" key="4">
    <source>
        <dbReference type="Proteomes" id="UP000694392"/>
    </source>
</evidence>
<dbReference type="InterPro" id="IPR036179">
    <property type="entry name" value="Ig-like_dom_sf"/>
</dbReference>
<dbReference type="GO" id="GO:0046790">
    <property type="term" value="F:virion binding"/>
    <property type="evidence" value="ECO:0007669"/>
    <property type="project" value="TreeGrafter"/>
</dbReference>